<keyword evidence="2" id="KW-1185">Reference proteome</keyword>
<dbReference type="RefSeq" id="WP_164363223.1">
    <property type="nucleotide sequence ID" value="NZ_CP066776.1"/>
</dbReference>
<organism evidence="1 2">
    <name type="scientific">Sulfuriroseicoccus oceanibius</name>
    <dbReference type="NCBI Taxonomy" id="2707525"/>
    <lineage>
        <taxon>Bacteria</taxon>
        <taxon>Pseudomonadati</taxon>
        <taxon>Verrucomicrobiota</taxon>
        <taxon>Verrucomicrobiia</taxon>
        <taxon>Verrucomicrobiales</taxon>
        <taxon>Verrucomicrobiaceae</taxon>
        <taxon>Sulfuriroseicoccus</taxon>
    </lineage>
</organism>
<dbReference type="PROSITE" id="PS51257">
    <property type="entry name" value="PROKAR_LIPOPROTEIN"/>
    <property type="match status" value="1"/>
</dbReference>
<dbReference type="AlphaFoldDB" id="A0A6B3L3E1"/>
<gene>
    <name evidence="1" type="ORF">G3M56_003120</name>
</gene>
<protein>
    <submittedName>
        <fullName evidence="1">Uncharacterized protein</fullName>
    </submittedName>
</protein>
<dbReference type="KEGG" id="soa:G3M56_003120"/>
<dbReference type="EMBL" id="CP066776">
    <property type="protein sequence ID" value="QQL45595.1"/>
    <property type="molecule type" value="Genomic_DNA"/>
</dbReference>
<reference evidence="1 2" key="1">
    <citation type="submission" date="2020-12" db="EMBL/GenBank/DDBJ databases">
        <title>Sulforoseuscoccus oceanibium gen. nov., sp. nov., a representative of the phylum Verrucomicrobia with special cytoplasmic membrane, and proposal of Sulforoseuscoccusaceae fam. nov.</title>
        <authorList>
            <person name="Xi F."/>
        </authorList>
    </citation>
    <scope>NUCLEOTIDE SEQUENCE [LARGE SCALE GENOMIC DNA]</scope>
    <source>
        <strain evidence="1 2">T37</strain>
    </source>
</reference>
<dbReference type="Proteomes" id="UP000475117">
    <property type="component" value="Chromosome"/>
</dbReference>
<name>A0A6B3L3E1_9BACT</name>
<proteinExistence type="predicted"/>
<accession>A0A6B3L3E1</accession>
<evidence type="ECO:0000313" key="1">
    <source>
        <dbReference type="EMBL" id="QQL45595.1"/>
    </source>
</evidence>
<evidence type="ECO:0000313" key="2">
    <source>
        <dbReference type="Proteomes" id="UP000475117"/>
    </source>
</evidence>
<sequence>MKYTPILVALCSTFAFTSCGEKATNESSTPANAASSITVESIIASTAPADAIAIAKAQDSVQPGDEVTVSGKVMGRKDPFVDGRAMLVLGDPNEITSCDMIEGDGCPTPWDVCCDDPETIKQSVATIQVVDAEGKLLKQGIKGVGGIKELSQLTVTGVVAEGSNGDNLIINASSIYVQP</sequence>